<dbReference type="AlphaFoldDB" id="A0A8I0P041"/>
<reference evidence="2 3" key="1">
    <citation type="submission" date="2020-10" db="EMBL/GenBank/DDBJ databases">
        <title>Sequencing the genomes of 1000 actinobacteria strains.</title>
        <authorList>
            <person name="Klenk H.-P."/>
        </authorList>
    </citation>
    <scope>NUCLEOTIDE SEQUENCE [LARGE SCALE GENOMIC DNA]</scope>
    <source>
        <strain evidence="2 3">DSM 41803</strain>
    </source>
</reference>
<dbReference type="RefSeq" id="WP_225966699.1">
    <property type="nucleotide sequence ID" value="NZ_JADBGF010000001.1"/>
</dbReference>
<dbReference type="Proteomes" id="UP000629287">
    <property type="component" value="Unassembled WGS sequence"/>
</dbReference>
<evidence type="ECO:0008006" key="4">
    <source>
        <dbReference type="Google" id="ProtNLM"/>
    </source>
</evidence>
<evidence type="ECO:0000313" key="3">
    <source>
        <dbReference type="Proteomes" id="UP000629287"/>
    </source>
</evidence>
<keyword evidence="3" id="KW-1185">Reference proteome</keyword>
<feature type="region of interest" description="Disordered" evidence="1">
    <location>
        <begin position="145"/>
        <end position="172"/>
    </location>
</feature>
<evidence type="ECO:0000256" key="1">
    <source>
        <dbReference type="SAM" id="MobiDB-lite"/>
    </source>
</evidence>
<protein>
    <recommendedName>
        <fullName evidence="4">LigA protein</fullName>
    </recommendedName>
</protein>
<dbReference type="GeneID" id="86827602"/>
<dbReference type="EMBL" id="JADBGF010000001">
    <property type="protein sequence ID" value="MBE1596893.1"/>
    <property type="molecule type" value="Genomic_DNA"/>
</dbReference>
<proteinExistence type="predicted"/>
<gene>
    <name evidence="2" type="ORF">H4687_003022</name>
</gene>
<sequence length="313" mass="33309">MVHVLEALLPEGRLSGQRGQGLGSGSAAPSAALVYGRDGNQAKVSVSLYRWGLPVPSLVLQCPDTAYAPFSRCTETRLPDGGRLTMDRSPEDGSEPSGVEVLTAQFTYGGGEQVVVKQTETRPGQWAADEDASLPLAGEQLSAVATSPRWKPVLSRMPKPPDTERTESSPGVAGKEIARTLAVLLPAGLRARRPAGAEGFGHVVVDDGRGESLVAANVQRWKPGDDRMAKVFEKSTTLPDGTRVRSAKEPSAHGGKGAVEWSVDILRDDGLRVVVMAVNARGYGVSASRTEPALTLRQLRRIALDRTWRDVAG</sequence>
<organism evidence="2 3">
    <name type="scientific">Streptomyces stelliscabiei</name>
    <dbReference type="NCBI Taxonomy" id="146820"/>
    <lineage>
        <taxon>Bacteria</taxon>
        <taxon>Bacillati</taxon>
        <taxon>Actinomycetota</taxon>
        <taxon>Actinomycetes</taxon>
        <taxon>Kitasatosporales</taxon>
        <taxon>Streptomycetaceae</taxon>
        <taxon>Streptomyces</taxon>
    </lineage>
</organism>
<name>A0A8I0P041_9ACTN</name>
<comment type="caution">
    <text evidence="2">The sequence shown here is derived from an EMBL/GenBank/DDBJ whole genome shotgun (WGS) entry which is preliminary data.</text>
</comment>
<accession>A0A8I0P041</accession>
<evidence type="ECO:0000313" key="2">
    <source>
        <dbReference type="EMBL" id="MBE1596893.1"/>
    </source>
</evidence>